<evidence type="ECO:0000313" key="1">
    <source>
        <dbReference type="EMBL" id="AJF68759.1"/>
    </source>
</evidence>
<gene>
    <name evidence="1" type="ORF">SVTN_34970</name>
</gene>
<dbReference type="AlphaFoldDB" id="A0A0B5IK50"/>
<sequence length="91" mass="10202">MNVRHLLRGKPAHAAGRVREQLARLDAETVPGWSVLSNLAQDWHFLRQVVRRIADVELPDDRTVVWKGTFAYIPRDPGVGATAASETMLWG</sequence>
<dbReference type="Proteomes" id="UP000031774">
    <property type="component" value="Chromosome"/>
</dbReference>
<proteinExistence type="predicted"/>
<organism evidence="1 2">
    <name type="scientific">Streptomyces vietnamensis</name>
    <dbReference type="NCBI Taxonomy" id="362257"/>
    <lineage>
        <taxon>Bacteria</taxon>
        <taxon>Bacillati</taxon>
        <taxon>Actinomycetota</taxon>
        <taxon>Actinomycetes</taxon>
        <taxon>Kitasatosporales</taxon>
        <taxon>Streptomycetaceae</taxon>
        <taxon>Streptomyces</taxon>
    </lineage>
</organism>
<protein>
    <submittedName>
        <fullName evidence="1">Uncharacterized protein</fullName>
    </submittedName>
</protein>
<name>A0A0B5IK50_9ACTN</name>
<dbReference type="EMBL" id="CP010407">
    <property type="protein sequence ID" value="AJF68759.1"/>
    <property type="molecule type" value="Genomic_DNA"/>
</dbReference>
<dbReference type="HOGENOM" id="CLU_2425817_0_0_11"/>
<dbReference type="RefSeq" id="WP_041132682.1">
    <property type="nucleotide sequence ID" value="NZ_CP010407.1"/>
</dbReference>
<keyword evidence="2" id="KW-1185">Reference proteome</keyword>
<evidence type="ECO:0000313" key="2">
    <source>
        <dbReference type="Proteomes" id="UP000031774"/>
    </source>
</evidence>
<dbReference type="KEGG" id="svt:SVTN_34970"/>
<accession>A0A0B5IK50</accession>
<reference evidence="1 2" key="1">
    <citation type="submission" date="2014-12" db="EMBL/GenBank/DDBJ databases">
        <title>Complete genome sequence of Streptomyces vietnamensis strain GIMV4.0001, a genetic manipulable producer of the benzoisochromanequinone antibiotic granaticin.</title>
        <authorList>
            <person name="Deng M.R."/>
            <person name="Guo J."/>
            <person name="Ma L.Y."/>
            <person name="Feng G.D."/>
            <person name="Mo C.Y."/>
            <person name="Zhu H.H."/>
        </authorList>
    </citation>
    <scope>NUCLEOTIDE SEQUENCE [LARGE SCALE GENOMIC DNA]</scope>
    <source>
        <strain evidence="2">GIMV4.0001</strain>
    </source>
</reference>